<organism evidence="3 4">
    <name type="scientific">Hibiscus sabdariffa</name>
    <name type="common">roselle</name>
    <dbReference type="NCBI Taxonomy" id="183260"/>
    <lineage>
        <taxon>Eukaryota</taxon>
        <taxon>Viridiplantae</taxon>
        <taxon>Streptophyta</taxon>
        <taxon>Embryophyta</taxon>
        <taxon>Tracheophyta</taxon>
        <taxon>Spermatophyta</taxon>
        <taxon>Magnoliopsida</taxon>
        <taxon>eudicotyledons</taxon>
        <taxon>Gunneridae</taxon>
        <taxon>Pentapetalae</taxon>
        <taxon>rosids</taxon>
        <taxon>malvids</taxon>
        <taxon>Malvales</taxon>
        <taxon>Malvaceae</taxon>
        <taxon>Malvoideae</taxon>
        <taxon>Hibiscus</taxon>
    </lineage>
</organism>
<accession>A0ABR2TX61</accession>
<protein>
    <recommendedName>
        <fullName evidence="2">DUF4220 domain-containing protein</fullName>
    </recommendedName>
</protein>
<feature type="transmembrane region" description="Helical" evidence="1">
    <location>
        <begin position="315"/>
        <end position="334"/>
    </location>
</feature>
<keyword evidence="1" id="KW-0812">Transmembrane</keyword>
<dbReference type="PANTHER" id="PTHR31325">
    <property type="entry name" value="OS01G0798800 PROTEIN-RELATED"/>
    <property type="match status" value="1"/>
</dbReference>
<evidence type="ECO:0000256" key="1">
    <source>
        <dbReference type="SAM" id="Phobius"/>
    </source>
</evidence>
<reference evidence="3 4" key="1">
    <citation type="journal article" date="2024" name="G3 (Bethesda)">
        <title>Genome assembly of Hibiscus sabdariffa L. provides insights into metabolisms of medicinal natural products.</title>
        <authorList>
            <person name="Kim T."/>
        </authorList>
    </citation>
    <scope>NUCLEOTIDE SEQUENCE [LARGE SCALE GENOMIC DNA]</scope>
    <source>
        <strain evidence="3">TK-2024</strain>
        <tissue evidence="3">Old leaves</tissue>
    </source>
</reference>
<dbReference type="EMBL" id="JBBPBN010000004">
    <property type="protein sequence ID" value="KAK9041901.1"/>
    <property type="molecule type" value="Genomic_DNA"/>
</dbReference>
<feature type="transmembrane region" description="Helical" evidence="1">
    <location>
        <begin position="65"/>
        <end position="86"/>
    </location>
</feature>
<dbReference type="Pfam" id="PF13968">
    <property type="entry name" value="DUF4220"/>
    <property type="match status" value="1"/>
</dbReference>
<evidence type="ECO:0000313" key="4">
    <source>
        <dbReference type="Proteomes" id="UP001396334"/>
    </source>
</evidence>
<dbReference type="Pfam" id="PF04578">
    <property type="entry name" value="DUF594"/>
    <property type="match status" value="1"/>
</dbReference>
<feature type="domain" description="DUF4220" evidence="2">
    <location>
        <begin position="68"/>
        <end position="410"/>
    </location>
</feature>
<name>A0ABR2TX61_9ROSI</name>
<feature type="transmembrane region" description="Helical" evidence="1">
    <location>
        <begin position="531"/>
        <end position="552"/>
    </location>
</feature>
<evidence type="ECO:0000259" key="2">
    <source>
        <dbReference type="Pfam" id="PF13968"/>
    </source>
</evidence>
<keyword evidence="1" id="KW-1133">Transmembrane helix</keyword>
<feature type="transmembrane region" description="Helical" evidence="1">
    <location>
        <begin position="138"/>
        <end position="158"/>
    </location>
</feature>
<dbReference type="InterPro" id="IPR007658">
    <property type="entry name" value="DUF594"/>
</dbReference>
<dbReference type="InterPro" id="IPR025315">
    <property type="entry name" value="DUF4220"/>
</dbReference>
<evidence type="ECO:0000313" key="3">
    <source>
        <dbReference type="EMBL" id="KAK9041901.1"/>
    </source>
</evidence>
<gene>
    <name evidence="3" type="ORF">V6N11_016989</name>
</gene>
<feature type="transmembrane region" description="Helical" evidence="1">
    <location>
        <begin position="34"/>
        <end position="53"/>
    </location>
</feature>
<sequence length="789" mass="91043">MIPTVLSGLILMKKRRVMEVFPPSLRKLWKELELRAMAIISLLIQILLIVLGKRRRHIPGTWIRIFVWSAYLMADSIATIALGILSNDLGDIYDDGGKLEKDNELTALWAPFFLLHLGGPDTITAYSLEDNELYLRHLFGLLVQTVITVYILFMAWTGSRLSYLDIPMIVVGCIKYGERTWALWKASGDELQDSMLSLPDHGPNYAKLMDEYSLRHAEGFFVEIVEVKDVEEEQNRTAISDAGSQGSLIKAYTMFRTFRRLFADLILSYQEQEKSQSLFKNMSHEEAFDVIAIELGFIYDLLYTKATVIYTGWGMVRRLVTFSLTCIVLVIFSFDDLEKYKTVDVVITFMLVVGAILLEIYAAFTLLFSDHTKRWLITHKQTKISQLIDRMELVKLPRWSGRMAQYNLLSLCLNEKPGLRLLEKHRYKSEVRFGKGLEKLIFKHVKSKFDQLEGKKGTHKNLRDVCSQRGNGIIEKYKQHIELNLQWSVICEFDQSILIWHIATELCYYKEGNIDETLETNLTMSLRISRYMLYLLAVYPTMLPVGIGLIRLRDTRAEAEKLFEERLSTSKNKKESSETAESLRNDACEMLRHVRTHVHPIKVKGDRSKSVLFDGCRLASALEKISDEVRWEFIRDMWLEMLTFAATQCRGRQHAHQLRRGGELLTHVWLLMAHFAHVYSLYCQGILLCLSLQFKLQTMEVIAVDAAAENMRGARCRCCREERGEDQSQCADWRSRVDKAIAEEEKKAKDLQAKAKDKCFIGLCPNIKCGTSLARQQEKIPPFDELIKE</sequence>
<keyword evidence="1" id="KW-0472">Membrane</keyword>
<proteinExistence type="predicted"/>
<dbReference type="Proteomes" id="UP001396334">
    <property type="component" value="Unassembled WGS sequence"/>
</dbReference>
<feature type="transmembrane region" description="Helical" evidence="1">
    <location>
        <begin position="346"/>
        <end position="368"/>
    </location>
</feature>
<keyword evidence="4" id="KW-1185">Reference proteome</keyword>
<comment type="caution">
    <text evidence="3">The sequence shown here is derived from an EMBL/GenBank/DDBJ whole genome shotgun (WGS) entry which is preliminary data.</text>
</comment>